<evidence type="ECO:0000256" key="3">
    <source>
        <dbReference type="ARBA" id="ARBA00022840"/>
    </source>
</evidence>
<keyword evidence="3 5" id="KW-0067">ATP-binding</keyword>
<dbReference type="Pfam" id="PF01695">
    <property type="entry name" value="IstB_IS21"/>
    <property type="match status" value="1"/>
</dbReference>
<dbReference type="NCBIfam" id="NF038214">
    <property type="entry name" value="IS21_help_AAA"/>
    <property type="match status" value="1"/>
</dbReference>
<evidence type="ECO:0000256" key="2">
    <source>
        <dbReference type="ARBA" id="ARBA00022741"/>
    </source>
</evidence>
<dbReference type="GO" id="GO:0005524">
    <property type="term" value="F:ATP binding"/>
    <property type="evidence" value="ECO:0007669"/>
    <property type="project" value="UniProtKB-KW"/>
</dbReference>
<evidence type="ECO:0000259" key="4">
    <source>
        <dbReference type="SMART" id="SM00382"/>
    </source>
</evidence>
<proteinExistence type="inferred from homology"/>
<dbReference type="GeneID" id="78498742"/>
<dbReference type="SMART" id="SM00382">
    <property type="entry name" value="AAA"/>
    <property type="match status" value="1"/>
</dbReference>
<dbReference type="GO" id="GO:0006260">
    <property type="term" value="P:DNA replication"/>
    <property type="evidence" value="ECO:0007669"/>
    <property type="project" value="TreeGrafter"/>
</dbReference>
<dbReference type="PIRSF" id="PIRSF003073">
    <property type="entry name" value="DNAC_TnpB_IstB"/>
    <property type="match status" value="1"/>
</dbReference>
<dbReference type="InterPro" id="IPR002611">
    <property type="entry name" value="IstB_ATP-bd"/>
</dbReference>
<dbReference type="Gene3D" id="3.40.50.300">
    <property type="entry name" value="P-loop containing nucleotide triphosphate hydrolases"/>
    <property type="match status" value="1"/>
</dbReference>
<comment type="caution">
    <text evidence="5">The sequence shown here is derived from an EMBL/GenBank/DDBJ whole genome shotgun (WGS) entry which is preliminary data.</text>
</comment>
<dbReference type="PANTHER" id="PTHR30050">
    <property type="entry name" value="CHROMOSOMAL REPLICATION INITIATOR PROTEIN DNAA"/>
    <property type="match status" value="1"/>
</dbReference>
<name>U2MHB3_9BACT</name>
<dbReference type="RefSeq" id="WP_021826305.1">
    <property type="nucleotide sequence ID" value="NZ_AWGW01000029.1"/>
</dbReference>
<dbReference type="AlphaFoldDB" id="U2MHB3"/>
<comment type="similarity">
    <text evidence="1">Belongs to the IS21/IS1162 putative ATP-binding protein family.</text>
</comment>
<dbReference type="PANTHER" id="PTHR30050:SF4">
    <property type="entry name" value="ATP-BINDING PROTEIN RV3427C IN INSERTION SEQUENCE-RELATED"/>
    <property type="match status" value="1"/>
</dbReference>
<dbReference type="InterPro" id="IPR028350">
    <property type="entry name" value="DNAC/IstB-like"/>
</dbReference>
<dbReference type="InterPro" id="IPR027417">
    <property type="entry name" value="P-loop_NTPase"/>
</dbReference>
<organism evidence="5 6">
    <name type="scientific">Segatella salivae F0493</name>
    <dbReference type="NCBI Taxonomy" id="1395125"/>
    <lineage>
        <taxon>Bacteria</taxon>
        <taxon>Pseudomonadati</taxon>
        <taxon>Bacteroidota</taxon>
        <taxon>Bacteroidia</taxon>
        <taxon>Bacteroidales</taxon>
        <taxon>Prevotellaceae</taxon>
        <taxon>Segatella</taxon>
    </lineage>
</organism>
<protein>
    <submittedName>
        <fullName evidence="5">IstB-like ATP-binding protein</fullName>
    </submittedName>
</protein>
<evidence type="ECO:0000313" key="5">
    <source>
        <dbReference type="EMBL" id="ERJ98648.1"/>
    </source>
</evidence>
<keyword evidence="2" id="KW-0547">Nucleotide-binding</keyword>
<dbReference type="Proteomes" id="UP000017023">
    <property type="component" value="Unassembled WGS sequence"/>
</dbReference>
<dbReference type="SUPFAM" id="SSF52540">
    <property type="entry name" value="P-loop containing nucleoside triphosphate hydrolases"/>
    <property type="match status" value="1"/>
</dbReference>
<gene>
    <name evidence="5" type="ORF">HMPREF9145_1732</name>
</gene>
<dbReference type="InterPro" id="IPR003593">
    <property type="entry name" value="AAA+_ATPase"/>
</dbReference>
<reference evidence="5 6" key="1">
    <citation type="submission" date="2013-08" db="EMBL/GenBank/DDBJ databases">
        <authorList>
            <person name="Durkin A.S."/>
            <person name="Haft D.R."/>
            <person name="McCorrison J."/>
            <person name="Torralba M."/>
            <person name="Gillis M."/>
            <person name="Haft D.H."/>
            <person name="Methe B."/>
            <person name="Sutton G."/>
            <person name="Nelson K.E."/>
        </authorList>
    </citation>
    <scope>NUCLEOTIDE SEQUENCE [LARGE SCALE GENOMIC DNA]</scope>
    <source>
        <strain evidence="5 6">F0493</strain>
    </source>
</reference>
<accession>U2MHB3</accession>
<dbReference type="EMBL" id="AWGW01000029">
    <property type="protein sequence ID" value="ERJ98648.1"/>
    <property type="molecule type" value="Genomic_DNA"/>
</dbReference>
<dbReference type="CDD" id="cd00009">
    <property type="entry name" value="AAA"/>
    <property type="match status" value="1"/>
</dbReference>
<dbReference type="PATRIC" id="fig|1395125.3.peg.2324"/>
<feature type="domain" description="AAA+ ATPase" evidence="4">
    <location>
        <begin position="89"/>
        <end position="216"/>
    </location>
</feature>
<dbReference type="InterPro" id="IPR047661">
    <property type="entry name" value="IstB"/>
</dbReference>
<evidence type="ECO:0000313" key="6">
    <source>
        <dbReference type="Proteomes" id="UP000017023"/>
    </source>
</evidence>
<evidence type="ECO:0000256" key="1">
    <source>
        <dbReference type="ARBA" id="ARBA00008059"/>
    </source>
</evidence>
<sequence length="230" mass="26097">MGMYGLLGMYVAFKASQENFTLDKMTNDEFTSWLITNEWDDRCNRTIERLVKAAGFRYEASLEHIDYDVDRRLDRNLMQRLADFGFMSEGRNLFIVGSTGTGKSYIATALGYRACQKGHRVLYANTARLMAQLKVAKAKGSILKELKKIECTELLILDDFGLQPLDTTARNLLMDIIEDRLTIIASQIPVGAWYEAIADQTVADAIMDRIIHGAIKIQLKGESMRKRINI</sequence>